<accession>A0A0F9I3D0</accession>
<proteinExistence type="predicted"/>
<dbReference type="AlphaFoldDB" id="A0A0F9I3D0"/>
<organism evidence="1">
    <name type="scientific">marine sediment metagenome</name>
    <dbReference type="NCBI Taxonomy" id="412755"/>
    <lineage>
        <taxon>unclassified sequences</taxon>
        <taxon>metagenomes</taxon>
        <taxon>ecological metagenomes</taxon>
    </lineage>
</organism>
<evidence type="ECO:0000313" key="1">
    <source>
        <dbReference type="EMBL" id="KKM22126.1"/>
    </source>
</evidence>
<sequence length="71" mass="7835">MPTHDDLVRGAIVAVCTLTGYVRESDSPWFAGPIGWTLEDVIAIDPVPCRGFQSLWNLPPDIKKLVTARMP</sequence>
<dbReference type="EMBL" id="LAZR01013401">
    <property type="protein sequence ID" value="KKM22126.1"/>
    <property type="molecule type" value="Genomic_DNA"/>
</dbReference>
<protein>
    <submittedName>
        <fullName evidence="1">Uncharacterized protein</fullName>
    </submittedName>
</protein>
<name>A0A0F9I3D0_9ZZZZ</name>
<gene>
    <name evidence="1" type="ORF">LCGC14_1628480</name>
</gene>
<comment type="caution">
    <text evidence="1">The sequence shown here is derived from an EMBL/GenBank/DDBJ whole genome shotgun (WGS) entry which is preliminary data.</text>
</comment>
<reference evidence="1" key="1">
    <citation type="journal article" date="2015" name="Nature">
        <title>Complex archaea that bridge the gap between prokaryotes and eukaryotes.</title>
        <authorList>
            <person name="Spang A."/>
            <person name="Saw J.H."/>
            <person name="Jorgensen S.L."/>
            <person name="Zaremba-Niedzwiedzka K."/>
            <person name="Martijn J."/>
            <person name="Lind A.E."/>
            <person name="van Eijk R."/>
            <person name="Schleper C."/>
            <person name="Guy L."/>
            <person name="Ettema T.J."/>
        </authorList>
    </citation>
    <scope>NUCLEOTIDE SEQUENCE</scope>
</reference>